<organism evidence="1 2">
    <name type="scientific">Eumeta variegata</name>
    <name type="common">Bagworm moth</name>
    <name type="synonym">Eumeta japonica</name>
    <dbReference type="NCBI Taxonomy" id="151549"/>
    <lineage>
        <taxon>Eukaryota</taxon>
        <taxon>Metazoa</taxon>
        <taxon>Ecdysozoa</taxon>
        <taxon>Arthropoda</taxon>
        <taxon>Hexapoda</taxon>
        <taxon>Insecta</taxon>
        <taxon>Pterygota</taxon>
        <taxon>Neoptera</taxon>
        <taxon>Endopterygota</taxon>
        <taxon>Lepidoptera</taxon>
        <taxon>Glossata</taxon>
        <taxon>Ditrysia</taxon>
        <taxon>Tineoidea</taxon>
        <taxon>Psychidae</taxon>
        <taxon>Oiketicinae</taxon>
        <taxon>Eumeta</taxon>
    </lineage>
</organism>
<dbReference type="EMBL" id="BGZK01004559">
    <property type="protein sequence ID" value="GBP09668.1"/>
    <property type="molecule type" value="Genomic_DNA"/>
</dbReference>
<dbReference type="AlphaFoldDB" id="A0A4C1T863"/>
<accession>A0A4C1T863</accession>
<name>A0A4C1T863_EUMVA</name>
<keyword evidence="2" id="KW-1185">Reference proteome</keyword>
<sequence>MILLNDGAPTHFSTRSTFTHIDLSFASADIFPLLGWCVDQHLHGIIPIPKPNKEPSSITGYRPISLISCTSKVLEKIVATRLSWFLTRNKLAAIEQVAFKRGKGTVDALTYINHLRMPTIELRFDTFIAHFIQKIFFPTEQHLLGRIQNISSQLPLRYPSTARMALNVAPNGYRTVLPKTLYPSRTAMEA</sequence>
<dbReference type="Proteomes" id="UP000299102">
    <property type="component" value="Unassembled WGS sequence"/>
</dbReference>
<gene>
    <name evidence="1" type="ORF">EVAR_91012_1</name>
</gene>
<evidence type="ECO:0000313" key="2">
    <source>
        <dbReference type="Proteomes" id="UP000299102"/>
    </source>
</evidence>
<reference evidence="1 2" key="1">
    <citation type="journal article" date="2019" name="Commun. Biol.">
        <title>The bagworm genome reveals a unique fibroin gene that provides high tensile strength.</title>
        <authorList>
            <person name="Kono N."/>
            <person name="Nakamura H."/>
            <person name="Ohtoshi R."/>
            <person name="Tomita M."/>
            <person name="Numata K."/>
            <person name="Arakawa K."/>
        </authorList>
    </citation>
    <scope>NUCLEOTIDE SEQUENCE [LARGE SCALE GENOMIC DNA]</scope>
</reference>
<proteinExistence type="predicted"/>
<evidence type="ECO:0000313" key="1">
    <source>
        <dbReference type="EMBL" id="GBP09668.1"/>
    </source>
</evidence>
<comment type="caution">
    <text evidence="1">The sequence shown here is derived from an EMBL/GenBank/DDBJ whole genome shotgun (WGS) entry which is preliminary data.</text>
</comment>
<protein>
    <submittedName>
        <fullName evidence="1">Uncharacterized protein</fullName>
    </submittedName>
</protein>
<dbReference type="STRING" id="151549.A0A4C1T863"/>
<dbReference type="OrthoDB" id="5953030at2759"/>